<dbReference type="Proteomes" id="UP000318420">
    <property type="component" value="Segment"/>
</dbReference>
<gene>
    <name evidence="1" type="ORF">LAh10_111</name>
</gene>
<organism evidence="1 2">
    <name type="scientific">Aeromonas phage LAh10</name>
    <dbReference type="NCBI Taxonomy" id="2591025"/>
    <lineage>
        <taxon>Viruses</taxon>
        <taxon>Duplodnaviria</taxon>
        <taxon>Heunggongvirae</taxon>
        <taxon>Uroviricota</taxon>
        <taxon>Caudoviricetes</taxon>
        <taxon>Chimalliviridae</taxon>
        <taxon>Ludhianavirus</taxon>
        <taxon>Ludhianavirus LAh10</taxon>
    </lineage>
</organism>
<dbReference type="EMBL" id="MK838116">
    <property type="protein sequence ID" value="QDH47209.1"/>
    <property type="molecule type" value="Genomic_DNA"/>
</dbReference>
<reference evidence="1 2" key="1">
    <citation type="submission" date="2019-04" db="EMBL/GenBank/DDBJ databases">
        <title>Novel bacteriophages capable of disrupting biofilms from clinical strains of Aeromonas hydrophila with intrinsic antibiotic resistance.</title>
        <authorList>
            <person name="Kabwe M."/>
            <person name="Brown T.L."/>
            <person name="Speirs L."/>
            <person name="Ku H."/>
            <person name="Leach M."/>
            <person name="Chan H.T."/>
            <person name="Petrovski S."/>
            <person name="Lock P."/>
            <person name="Tucci J."/>
        </authorList>
    </citation>
    <scope>NUCLEOTIDE SEQUENCE [LARGE SCALE GENOMIC DNA]</scope>
</reference>
<evidence type="ECO:0000313" key="2">
    <source>
        <dbReference type="Proteomes" id="UP000318420"/>
    </source>
</evidence>
<sequence>MNNKHYYIPEPKTLGVFARALENHLITKLAQDTMGHVNYPVPGKSLNLGAYSSSGLSTMSSKDVTTFRMEEENGYDLVSRYMETMDPNWEGEPYIPPSTRTPRDLLEMKTHGVLKRSFQPPKRTKY</sequence>
<evidence type="ECO:0000313" key="1">
    <source>
        <dbReference type="EMBL" id="QDH47209.1"/>
    </source>
</evidence>
<accession>A0A514A1R5</accession>
<protein>
    <submittedName>
        <fullName evidence="1">Uncharacterized protein</fullName>
    </submittedName>
</protein>
<proteinExistence type="predicted"/>
<keyword evidence="2" id="KW-1185">Reference proteome</keyword>
<name>A0A514A1R5_9CAUD</name>